<dbReference type="EMBL" id="LMWW01000025">
    <property type="protein sequence ID" value="KUN83295.1"/>
    <property type="molecule type" value="Genomic_DNA"/>
</dbReference>
<sequence length="71" mass="7550">MAPSGAFPKGDQVFGGDLVEHDPALEDAGRVARLRADGLLRRYRVGPFRQALRSTQGKGEVGSLSSSPAIR</sequence>
<protein>
    <submittedName>
        <fullName evidence="2">Uncharacterized protein</fullName>
    </submittedName>
</protein>
<comment type="caution">
    <text evidence="2">The sequence shown here is derived from an EMBL/GenBank/DDBJ whole genome shotgun (WGS) entry which is preliminary data.</text>
</comment>
<evidence type="ECO:0000256" key="1">
    <source>
        <dbReference type="SAM" id="MobiDB-lite"/>
    </source>
</evidence>
<dbReference type="AlphaFoldDB" id="A0A124I3D1"/>
<name>A0A124I3D1_9ACTN</name>
<gene>
    <name evidence="2" type="ORF">AQJ64_17670</name>
</gene>
<evidence type="ECO:0000313" key="2">
    <source>
        <dbReference type="EMBL" id="KUN83295.1"/>
    </source>
</evidence>
<proteinExistence type="predicted"/>
<reference evidence="2 3" key="1">
    <citation type="submission" date="2015-10" db="EMBL/GenBank/DDBJ databases">
        <title>Draft genome sequence of Streptomyces griseoruber DSM 40281, type strain for the species Streptomyces griseoruber.</title>
        <authorList>
            <person name="Ruckert C."/>
            <person name="Winkler A."/>
            <person name="Kalinowski J."/>
            <person name="Kampfer P."/>
            <person name="Glaeser S."/>
        </authorList>
    </citation>
    <scope>NUCLEOTIDE SEQUENCE [LARGE SCALE GENOMIC DNA]</scope>
    <source>
        <strain evidence="2 3">DSM 40281</strain>
    </source>
</reference>
<dbReference type="Proteomes" id="UP000052982">
    <property type="component" value="Unassembled WGS sequence"/>
</dbReference>
<organism evidence="2 3">
    <name type="scientific">Streptomyces griseoruber</name>
    <dbReference type="NCBI Taxonomy" id="1943"/>
    <lineage>
        <taxon>Bacteria</taxon>
        <taxon>Bacillati</taxon>
        <taxon>Actinomycetota</taxon>
        <taxon>Actinomycetes</taxon>
        <taxon>Kitasatosporales</taxon>
        <taxon>Streptomycetaceae</taxon>
        <taxon>Streptomyces</taxon>
    </lineage>
</organism>
<evidence type="ECO:0000313" key="3">
    <source>
        <dbReference type="Proteomes" id="UP000052982"/>
    </source>
</evidence>
<keyword evidence="3" id="KW-1185">Reference proteome</keyword>
<feature type="region of interest" description="Disordered" evidence="1">
    <location>
        <begin position="51"/>
        <end position="71"/>
    </location>
</feature>
<feature type="compositionally biased region" description="Polar residues" evidence="1">
    <location>
        <begin position="52"/>
        <end position="71"/>
    </location>
</feature>
<accession>A0A124I3D1</accession>